<sequence>MHDGHDDKAEDTKEGRRMLARMSPSLSQTHVVQSATAVHPSQNDASEIAPLTSSVTGESSPRNDDSRDYVPTSPDDFSAPDTPFCANERPMIEKDHQDARVTVGLSSPLIDPNVQVARLHLKRKGDHAESQDSSHDVPDFDPGDDDGNDNNPVNVLLQAPLQLEYADRVQQSTPPSQQPPTKQNEIAAHGKEKKGKERKEPSPDIIFLESTPASSSAPLTPSQHAAMYRQRMARKLEAEKRRLAVINSASQRNSDSAQPGSLVDAEKCDLIATSSNAGEAHGPSKSAGAYGSSLLDKQSAPGTWLSVPNEDEEPALGPMLMFSYLKSYNGTEKSQSQRGAAHSTVKAKRKPVGRQVGAKTNVVHSPVKNKRKCVDSPGSTSVSKSKSKSSSLLAANTARGTDPVGVLPHASLRLERAHRDQNESMAGDQQEPSTSSLKRPRRACN</sequence>
<organism evidence="2 3">
    <name type="scientific">Pristionchus entomophagus</name>
    <dbReference type="NCBI Taxonomy" id="358040"/>
    <lineage>
        <taxon>Eukaryota</taxon>
        <taxon>Metazoa</taxon>
        <taxon>Ecdysozoa</taxon>
        <taxon>Nematoda</taxon>
        <taxon>Chromadorea</taxon>
        <taxon>Rhabditida</taxon>
        <taxon>Rhabditina</taxon>
        <taxon>Diplogasteromorpha</taxon>
        <taxon>Diplogasteroidea</taxon>
        <taxon>Neodiplogasteridae</taxon>
        <taxon>Pristionchus</taxon>
    </lineage>
</organism>
<dbReference type="Proteomes" id="UP001432027">
    <property type="component" value="Unassembled WGS sequence"/>
</dbReference>
<feature type="compositionally biased region" description="Low complexity" evidence="1">
    <location>
        <begin position="210"/>
        <end position="221"/>
    </location>
</feature>
<reference evidence="2" key="1">
    <citation type="submission" date="2023-10" db="EMBL/GenBank/DDBJ databases">
        <title>Genome assembly of Pristionchus species.</title>
        <authorList>
            <person name="Yoshida K."/>
            <person name="Sommer R.J."/>
        </authorList>
    </citation>
    <scope>NUCLEOTIDE SEQUENCE</scope>
    <source>
        <strain evidence="2">RS0144</strain>
    </source>
</reference>
<comment type="caution">
    <text evidence="2">The sequence shown here is derived from an EMBL/GenBank/DDBJ whole genome shotgun (WGS) entry which is preliminary data.</text>
</comment>
<evidence type="ECO:0000313" key="3">
    <source>
        <dbReference type="Proteomes" id="UP001432027"/>
    </source>
</evidence>
<feature type="compositionally biased region" description="Polar residues" evidence="1">
    <location>
        <begin position="24"/>
        <end position="60"/>
    </location>
</feature>
<feature type="compositionally biased region" description="Low complexity" evidence="1">
    <location>
        <begin position="170"/>
        <end position="181"/>
    </location>
</feature>
<evidence type="ECO:0000313" key="2">
    <source>
        <dbReference type="EMBL" id="GMS98515.1"/>
    </source>
</evidence>
<feature type="region of interest" description="Disordered" evidence="1">
    <location>
        <begin position="274"/>
        <end position="311"/>
    </location>
</feature>
<gene>
    <name evidence="2" type="ORF">PENTCL1PPCAC_20690</name>
</gene>
<feature type="compositionally biased region" description="Acidic residues" evidence="1">
    <location>
        <begin position="139"/>
        <end position="148"/>
    </location>
</feature>
<feature type="compositionally biased region" description="Basic and acidic residues" evidence="1">
    <location>
        <begin position="126"/>
        <end position="138"/>
    </location>
</feature>
<feature type="region of interest" description="Disordered" evidence="1">
    <location>
        <begin position="332"/>
        <end position="445"/>
    </location>
</feature>
<dbReference type="AlphaFoldDB" id="A0AAV5TVF4"/>
<feature type="region of interest" description="Disordered" evidence="1">
    <location>
        <begin position="1"/>
        <end position="99"/>
    </location>
</feature>
<feature type="region of interest" description="Disordered" evidence="1">
    <location>
        <begin position="122"/>
        <end position="153"/>
    </location>
</feature>
<name>A0AAV5TVF4_9BILA</name>
<keyword evidence="3" id="KW-1185">Reference proteome</keyword>
<feature type="region of interest" description="Disordered" evidence="1">
    <location>
        <begin position="168"/>
        <end position="221"/>
    </location>
</feature>
<dbReference type="EMBL" id="BTSX01000005">
    <property type="protein sequence ID" value="GMS98515.1"/>
    <property type="molecule type" value="Genomic_DNA"/>
</dbReference>
<feature type="compositionally biased region" description="Low complexity" evidence="1">
    <location>
        <begin position="376"/>
        <end position="391"/>
    </location>
</feature>
<evidence type="ECO:0000256" key="1">
    <source>
        <dbReference type="SAM" id="MobiDB-lite"/>
    </source>
</evidence>
<feature type="compositionally biased region" description="Basic and acidic residues" evidence="1">
    <location>
        <begin position="412"/>
        <end position="422"/>
    </location>
</feature>
<proteinExistence type="predicted"/>
<feature type="compositionally biased region" description="Basic and acidic residues" evidence="1">
    <location>
        <begin position="1"/>
        <end position="17"/>
    </location>
</feature>
<protein>
    <submittedName>
        <fullName evidence="2">Uncharacterized protein</fullName>
    </submittedName>
</protein>
<feature type="compositionally biased region" description="Basic and acidic residues" evidence="1">
    <location>
        <begin position="90"/>
        <end position="99"/>
    </location>
</feature>
<feature type="compositionally biased region" description="Basic and acidic residues" evidence="1">
    <location>
        <begin position="188"/>
        <end position="202"/>
    </location>
</feature>
<accession>A0AAV5TVF4</accession>